<dbReference type="AlphaFoldDB" id="A0A0L0DB12"/>
<evidence type="ECO:0000313" key="2">
    <source>
        <dbReference type="Proteomes" id="UP000054408"/>
    </source>
</evidence>
<proteinExistence type="predicted"/>
<reference evidence="1 2" key="1">
    <citation type="submission" date="2010-05" db="EMBL/GenBank/DDBJ databases">
        <title>The Genome Sequence of Thecamonas trahens ATCC 50062.</title>
        <authorList>
            <consortium name="The Broad Institute Genome Sequencing Platform"/>
            <person name="Russ C."/>
            <person name="Cuomo C."/>
            <person name="Shea T."/>
            <person name="Young S.K."/>
            <person name="Zeng Q."/>
            <person name="Koehrsen M."/>
            <person name="Haas B."/>
            <person name="Borodovsky M."/>
            <person name="Guigo R."/>
            <person name="Alvarado L."/>
            <person name="Berlin A."/>
            <person name="Bochicchio J."/>
            <person name="Borenstein D."/>
            <person name="Chapman S."/>
            <person name="Chen Z."/>
            <person name="Freedman E."/>
            <person name="Gellesch M."/>
            <person name="Goldberg J."/>
            <person name="Griggs A."/>
            <person name="Gujja S."/>
            <person name="Heilman E."/>
            <person name="Heiman D."/>
            <person name="Hepburn T."/>
            <person name="Howarth C."/>
            <person name="Jen D."/>
            <person name="Larson L."/>
            <person name="Mehta T."/>
            <person name="Park D."/>
            <person name="Pearson M."/>
            <person name="Roberts A."/>
            <person name="Saif S."/>
            <person name="Shenoy N."/>
            <person name="Sisk P."/>
            <person name="Stolte C."/>
            <person name="Sykes S."/>
            <person name="Thomson T."/>
            <person name="Walk T."/>
            <person name="White J."/>
            <person name="Yandava C."/>
            <person name="Burger G."/>
            <person name="Gray M.W."/>
            <person name="Holland P.W.H."/>
            <person name="King N."/>
            <person name="Lang F.B.F."/>
            <person name="Roger A.J."/>
            <person name="Ruiz-Trillo I."/>
            <person name="Lander E."/>
            <person name="Nusbaum C."/>
        </authorList>
    </citation>
    <scope>NUCLEOTIDE SEQUENCE [LARGE SCALE GENOMIC DNA]</scope>
    <source>
        <strain evidence="1 2">ATCC 50062</strain>
    </source>
</reference>
<organism evidence="1 2">
    <name type="scientific">Thecamonas trahens ATCC 50062</name>
    <dbReference type="NCBI Taxonomy" id="461836"/>
    <lineage>
        <taxon>Eukaryota</taxon>
        <taxon>Apusozoa</taxon>
        <taxon>Apusomonadida</taxon>
        <taxon>Apusomonadidae</taxon>
        <taxon>Thecamonas</taxon>
    </lineage>
</organism>
<keyword evidence="2" id="KW-1185">Reference proteome</keyword>
<gene>
    <name evidence="1" type="ORF">AMSG_05568</name>
</gene>
<sequence>MATPARLAAAAEDGARANRNARIARRTNELSTDVAEAYTAVRVHGEDIAQAQARMDEQVAELRKAGAVAVVDGAGRTASQLLAVAERAGDGARRRMEGEGGTIARKVREAHAVSDADRALKQAGLERALDEERRARSSSAAESAARLDTALRRMEGKIADVRRERIAGHDRVAGHIRRKIGKVETELNAYVDDRARAAELFMAKVAEVQRSLRG</sequence>
<dbReference type="GeneID" id="25564952"/>
<evidence type="ECO:0000313" key="1">
    <source>
        <dbReference type="EMBL" id="KNC49539.1"/>
    </source>
</evidence>
<dbReference type="Proteomes" id="UP000054408">
    <property type="component" value="Unassembled WGS sequence"/>
</dbReference>
<protein>
    <submittedName>
        <fullName evidence="1">Uncharacterized protein</fullName>
    </submittedName>
</protein>
<name>A0A0L0DB12_THETB</name>
<accession>A0A0L0DB12</accession>
<dbReference type="EMBL" id="GL349456">
    <property type="protein sequence ID" value="KNC49539.1"/>
    <property type="molecule type" value="Genomic_DNA"/>
</dbReference>
<dbReference type="RefSeq" id="XP_013757651.1">
    <property type="nucleotide sequence ID" value="XM_013902197.1"/>
</dbReference>